<proteinExistence type="predicted"/>
<accession>A0A8J6P639</accession>
<gene>
    <name evidence="3" type="ORF">H8D96_20965</name>
</gene>
<keyword evidence="1" id="KW-0159">Chromosome partition</keyword>
<feature type="domain" description="ParB-like N-terminal" evidence="2">
    <location>
        <begin position="7"/>
        <end position="95"/>
    </location>
</feature>
<comment type="caution">
    <text evidence="3">The sequence shown here is derived from an EMBL/GenBank/DDBJ whole genome shotgun (WGS) entry which is preliminary data.</text>
</comment>
<dbReference type="Proteomes" id="UP000605201">
    <property type="component" value="Unassembled WGS sequence"/>
</dbReference>
<dbReference type="PANTHER" id="PTHR33375:SF1">
    <property type="entry name" value="CHROMOSOME-PARTITIONING PROTEIN PARB-RELATED"/>
    <property type="match status" value="1"/>
</dbReference>
<dbReference type="Pfam" id="PF02195">
    <property type="entry name" value="ParB_N"/>
    <property type="match status" value="1"/>
</dbReference>
<evidence type="ECO:0000259" key="2">
    <source>
        <dbReference type="SMART" id="SM00470"/>
    </source>
</evidence>
<evidence type="ECO:0000313" key="3">
    <source>
        <dbReference type="EMBL" id="MBC8434387.1"/>
    </source>
</evidence>
<dbReference type="Gene3D" id="1.10.10.2830">
    <property type="match status" value="1"/>
</dbReference>
<dbReference type="InterPro" id="IPR041468">
    <property type="entry name" value="HTH_ParB/Spo0J"/>
</dbReference>
<dbReference type="InterPro" id="IPR003115">
    <property type="entry name" value="ParB_N"/>
</dbReference>
<dbReference type="InterPro" id="IPR050336">
    <property type="entry name" value="Chromosome_partition/occlusion"/>
</dbReference>
<evidence type="ECO:0000313" key="4">
    <source>
        <dbReference type="Proteomes" id="UP000605201"/>
    </source>
</evidence>
<dbReference type="SUPFAM" id="SSF109709">
    <property type="entry name" value="KorB DNA-binding domain-like"/>
    <property type="match status" value="1"/>
</dbReference>
<dbReference type="EMBL" id="JACNIG010000429">
    <property type="protein sequence ID" value="MBC8434387.1"/>
    <property type="molecule type" value="Genomic_DNA"/>
</dbReference>
<dbReference type="GO" id="GO:0007059">
    <property type="term" value="P:chromosome segregation"/>
    <property type="evidence" value="ECO:0007669"/>
    <property type="project" value="UniProtKB-KW"/>
</dbReference>
<protein>
    <submittedName>
        <fullName evidence="3">ParB N-terminal domain-containing protein</fullName>
    </submittedName>
</protein>
<reference evidence="3 4" key="1">
    <citation type="submission" date="2020-08" db="EMBL/GenBank/DDBJ databases">
        <title>Bridging the membrane lipid divide: bacteria of the FCB group superphylum have the potential to synthesize archaeal ether lipids.</title>
        <authorList>
            <person name="Villanueva L."/>
            <person name="Von Meijenfeldt F.A.B."/>
            <person name="Westbye A.B."/>
            <person name="Yadav S."/>
            <person name="Hopmans E.C."/>
            <person name="Dutilh B.E."/>
            <person name="Sinninghe Damste J.S."/>
        </authorList>
    </citation>
    <scope>NUCLEOTIDE SEQUENCE [LARGE SCALE GENOMIC DNA]</scope>
    <source>
        <strain evidence="3">NIOZ-UU17</strain>
    </source>
</reference>
<dbReference type="AlphaFoldDB" id="A0A8J6P639"/>
<evidence type="ECO:0000256" key="1">
    <source>
        <dbReference type="ARBA" id="ARBA00022829"/>
    </source>
</evidence>
<dbReference type="PANTHER" id="PTHR33375">
    <property type="entry name" value="CHROMOSOME-PARTITIONING PROTEIN PARB-RELATED"/>
    <property type="match status" value="1"/>
</dbReference>
<dbReference type="GO" id="GO:0005694">
    <property type="term" value="C:chromosome"/>
    <property type="evidence" value="ECO:0007669"/>
    <property type="project" value="TreeGrafter"/>
</dbReference>
<sequence length="279" mass="31592">METSPYITLSPSEIGERYADLRIIQPRADAAMQRSMHRYGQLTPVVVGREPDDSYEMVDGFKRMRAALKLGYTELQAKVIDGGRRAMKAAIIHLNTKARSIAELETGMVIRSLYREDMLTQVEIAVLLDRHKSFVCRRLRLVEKLNDEVLAHLKLGLINITVGRELARLPAGNQQRAFATVVKYRFTGTETHHLVKLLLQEPGWCHDGILQNPASILTERQPDRPRYSGSHDFYGWLIKMEVILATVSEAQLNSCQPQEVMAMITRIETALAGIGKRLK</sequence>
<organism evidence="3 4">
    <name type="scientific">Candidatus Desulfatibia vada</name>
    <dbReference type="NCBI Taxonomy" id="2841696"/>
    <lineage>
        <taxon>Bacteria</taxon>
        <taxon>Pseudomonadati</taxon>
        <taxon>Thermodesulfobacteriota</taxon>
        <taxon>Desulfobacteria</taxon>
        <taxon>Desulfobacterales</taxon>
        <taxon>Desulfobacterales incertae sedis</taxon>
        <taxon>Candidatus Desulfatibia</taxon>
    </lineage>
</organism>
<name>A0A8J6P639_9BACT</name>
<dbReference type="SUPFAM" id="SSF110849">
    <property type="entry name" value="ParB/Sulfiredoxin"/>
    <property type="match status" value="1"/>
</dbReference>
<dbReference type="SMART" id="SM00470">
    <property type="entry name" value="ParB"/>
    <property type="match status" value="1"/>
</dbReference>
<dbReference type="Gene3D" id="3.90.1530.30">
    <property type="match status" value="1"/>
</dbReference>
<dbReference type="InterPro" id="IPR036086">
    <property type="entry name" value="ParB/Sulfiredoxin_sf"/>
</dbReference>
<dbReference type="Pfam" id="PF17762">
    <property type="entry name" value="HTH_ParB"/>
    <property type="match status" value="1"/>
</dbReference>